<evidence type="ECO:0000256" key="1">
    <source>
        <dbReference type="ARBA" id="ARBA00004477"/>
    </source>
</evidence>
<keyword evidence="12" id="KW-0753">Steroid metabolism</keyword>
<evidence type="ECO:0000256" key="8">
    <source>
        <dbReference type="ARBA" id="ARBA00023011"/>
    </source>
</evidence>
<keyword evidence="15" id="KW-1185">Reference proteome</keyword>
<evidence type="ECO:0000313" key="15">
    <source>
        <dbReference type="Proteomes" id="UP000076874"/>
    </source>
</evidence>
<dbReference type="Proteomes" id="UP000076874">
    <property type="component" value="Unassembled WGS sequence"/>
</dbReference>
<keyword evidence="3" id="KW-0444">Lipid biosynthesis</keyword>
<dbReference type="GO" id="GO:0016126">
    <property type="term" value="P:sterol biosynthetic process"/>
    <property type="evidence" value="ECO:0007669"/>
    <property type="project" value="UniProtKB-KW"/>
</dbReference>
<comment type="subcellular location">
    <subcellularLocation>
        <location evidence="1">Endoplasmic reticulum membrane</location>
        <topology evidence="1">Multi-pass membrane protein</topology>
    </subcellularLocation>
</comment>
<comment type="similarity">
    <text evidence="2">Belongs to the ERG28 family.</text>
</comment>
<keyword evidence="10 13" id="KW-0472">Membrane</keyword>
<protein>
    <submittedName>
        <fullName evidence="14">Erg28</fullName>
    </submittedName>
</protein>
<evidence type="ECO:0000256" key="7">
    <source>
        <dbReference type="ARBA" id="ARBA00022989"/>
    </source>
</evidence>
<evidence type="ECO:0000256" key="10">
    <source>
        <dbReference type="ARBA" id="ARBA00023136"/>
    </source>
</evidence>
<keyword evidence="8" id="KW-0756">Sterol biosynthesis</keyword>
<gene>
    <name evidence="14" type="ORF">SPI_01065</name>
</gene>
<evidence type="ECO:0000256" key="12">
    <source>
        <dbReference type="ARBA" id="ARBA00023221"/>
    </source>
</evidence>
<keyword evidence="4 13" id="KW-0812">Transmembrane</keyword>
<sequence>MDKVLSFLPPGDLGLLPYYLFFVGTVAVGNAIQNLATLHYTRRLYNGVFVPNPSLLRPASASNPNLEDRTDKLVPASSTGKDVEKARDQVTPLAARLFGVYTLLAGVIRVYAAYDVGNRALYQLSLITHLLAAVHFTSELFLFKTMRLTGPQVFPLAAGFVGATWMTLQYSHYVLN</sequence>
<feature type="transmembrane region" description="Helical" evidence="13">
    <location>
        <begin position="16"/>
        <end position="36"/>
    </location>
</feature>
<evidence type="ECO:0000256" key="9">
    <source>
        <dbReference type="ARBA" id="ARBA00023098"/>
    </source>
</evidence>
<feature type="transmembrane region" description="Helical" evidence="13">
    <location>
        <begin position="120"/>
        <end position="142"/>
    </location>
</feature>
<organism evidence="14 15">
    <name type="scientific">Niveomyces insectorum RCEF 264</name>
    <dbReference type="NCBI Taxonomy" id="1081102"/>
    <lineage>
        <taxon>Eukaryota</taxon>
        <taxon>Fungi</taxon>
        <taxon>Dikarya</taxon>
        <taxon>Ascomycota</taxon>
        <taxon>Pezizomycotina</taxon>
        <taxon>Sordariomycetes</taxon>
        <taxon>Hypocreomycetidae</taxon>
        <taxon>Hypocreales</taxon>
        <taxon>Cordycipitaceae</taxon>
        <taxon>Niveomyces</taxon>
    </lineage>
</organism>
<evidence type="ECO:0000256" key="5">
    <source>
        <dbReference type="ARBA" id="ARBA00022824"/>
    </source>
</evidence>
<feature type="transmembrane region" description="Helical" evidence="13">
    <location>
        <begin position="154"/>
        <end position="175"/>
    </location>
</feature>
<dbReference type="EMBL" id="AZHD01000002">
    <property type="protein sequence ID" value="OAA66489.1"/>
    <property type="molecule type" value="Genomic_DNA"/>
</dbReference>
<keyword evidence="7 13" id="KW-1133">Transmembrane helix</keyword>
<evidence type="ECO:0000313" key="14">
    <source>
        <dbReference type="EMBL" id="OAA66489.1"/>
    </source>
</evidence>
<dbReference type="STRING" id="1081102.A0A167YMW4"/>
<keyword evidence="11" id="KW-1207">Sterol metabolism</keyword>
<comment type="caution">
    <text evidence="14">The sequence shown here is derived from an EMBL/GenBank/DDBJ whole genome shotgun (WGS) entry which is preliminary data.</text>
</comment>
<keyword evidence="9" id="KW-0443">Lipid metabolism</keyword>
<evidence type="ECO:0000256" key="11">
    <source>
        <dbReference type="ARBA" id="ARBA00023166"/>
    </source>
</evidence>
<dbReference type="OrthoDB" id="6485510at2759"/>
<evidence type="ECO:0000256" key="4">
    <source>
        <dbReference type="ARBA" id="ARBA00022692"/>
    </source>
</evidence>
<dbReference type="AlphaFoldDB" id="A0A167YMW4"/>
<evidence type="ECO:0000256" key="3">
    <source>
        <dbReference type="ARBA" id="ARBA00022516"/>
    </source>
</evidence>
<keyword evidence="6" id="KW-0752">Steroid biosynthesis</keyword>
<dbReference type="GO" id="GO:0005789">
    <property type="term" value="C:endoplasmic reticulum membrane"/>
    <property type="evidence" value="ECO:0007669"/>
    <property type="project" value="UniProtKB-SubCell"/>
</dbReference>
<reference evidence="14 15" key="1">
    <citation type="journal article" date="2016" name="Genome Biol. Evol.">
        <title>Divergent and convergent evolution of fungal pathogenicity.</title>
        <authorList>
            <person name="Shang Y."/>
            <person name="Xiao G."/>
            <person name="Zheng P."/>
            <person name="Cen K."/>
            <person name="Zhan S."/>
            <person name="Wang C."/>
        </authorList>
    </citation>
    <scope>NUCLEOTIDE SEQUENCE [LARGE SCALE GENOMIC DNA]</scope>
    <source>
        <strain evidence="14 15">RCEF 264</strain>
    </source>
</reference>
<dbReference type="Pfam" id="PF03694">
    <property type="entry name" value="Erg28"/>
    <property type="match status" value="1"/>
</dbReference>
<dbReference type="PANTHER" id="PTHR15451">
    <property type="entry name" value="ERGOSTEROL BIOSYNTHETIC PROTEIN 28-RELATED"/>
    <property type="match status" value="1"/>
</dbReference>
<dbReference type="GO" id="GO:0030674">
    <property type="term" value="F:protein-macromolecule adaptor activity"/>
    <property type="evidence" value="ECO:0007669"/>
    <property type="project" value="TreeGrafter"/>
</dbReference>
<keyword evidence="5" id="KW-0256">Endoplasmic reticulum</keyword>
<proteinExistence type="inferred from homology"/>
<evidence type="ECO:0000256" key="13">
    <source>
        <dbReference type="SAM" id="Phobius"/>
    </source>
</evidence>
<dbReference type="InterPro" id="IPR005352">
    <property type="entry name" value="Erg28"/>
</dbReference>
<dbReference type="PANTHER" id="PTHR15451:SF19">
    <property type="entry name" value="ERGOSTEROL BIOSYNTHETIC PROTEIN 28 HOMOLOG"/>
    <property type="match status" value="1"/>
</dbReference>
<evidence type="ECO:0000256" key="2">
    <source>
        <dbReference type="ARBA" id="ARBA00005377"/>
    </source>
</evidence>
<evidence type="ECO:0000256" key="6">
    <source>
        <dbReference type="ARBA" id="ARBA00022955"/>
    </source>
</evidence>
<accession>A0A167YMW4</accession>
<name>A0A167YMW4_9HYPO</name>